<dbReference type="InterPro" id="IPR043129">
    <property type="entry name" value="ATPase_NBD"/>
</dbReference>
<protein>
    <recommendedName>
        <fullName evidence="7">Actin-related protein 6</fullName>
    </recommendedName>
</protein>
<dbReference type="SUPFAM" id="SSF53067">
    <property type="entry name" value="Actin-like ATPase domain"/>
    <property type="match status" value="2"/>
</dbReference>
<evidence type="ECO:0000256" key="5">
    <source>
        <dbReference type="ARBA" id="ARBA00023212"/>
    </source>
</evidence>
<sequence>MATYTTVLDLGAYNNKLGNVQDYEPRIIPNYISKAKNERRKIFFGDQLYECKDFSGLFYVLPFQKGYLVNWDVQRQLFDYMFNKDFLKVEVSDSNLIITEPQFNFTSIKECLEEILFEEYKFNSICRITTAQLSSWQQKKDKTENHMCCLVVDSGFSFTHIVPVYKGQVLKKGVRRIDVGGKLLTNHLKEIISYRQLHVLDETFVMNQVKEDCCYVTNQFLEDLIITKKKKKENTIAQDYVLPDYTDVKRGFIRSQEDMWTKYTGTSQLLRMNNERFTVPELLFRPSDLGIQQMGIPEAIVDAIESLPLPMHPHFYANVVLTGGNTLLPGFQNRVYTDLRSMAPIEFEVDVHLPKNPVTYAWHGGTVLSAEEDFVQKYCVTKQEYEESGRSICNKKFDSEVYIAL</sequence>
<name>T2M5B2_HYDVU</name>
<dbReference type="PANTHER" id="PTHR11937">
    <property type="entry name" value="ACTIN"/>
    <property type="match status" value="1"/>
</dbReference>
<dbReference type="Gene3D" id="2.30.36.70">
    <property type="entry name" value="Actin, Chain A, domain 2"/>
    <property type="match status" value="1"/>
</dbReference>
<dbReference type="GeneID" id="100210685"/>
<evidence type="ECO:0000256" key="6">
    <source>
        <dbReference type="ARBA" id="ARBA00023242"/>
    </source>
</evidence>
<evidence type="ECO:0000256" key="3">
    <source>
        <dbReference type="ARBA" id="ARBA00005665"/>
    </source>
</evidence>
<evidence type="ECO:0000256" key="2">
    <source>
        <dbReference type="ARBA" id="ARBA00004245"/>
    </source>
</evidence>
<comment type="similarity">
    <text evidence="3">Belongs to the actin family. ARP6 subfamily.</text>
</comment>
<dbReference type="KEGG" id="hmg:100210685"/>
<dbReference type="SMART" id="SM00268">
    <property type="entry name" value="ACTIN"/>
    <property type="match status" value="1"/>
</dbReference>
<keyword evidence="4" id="KW-0963">Cytoplasm</keyword>
<evidence type="ECO:0000313" key="8">
    <source>
        <dbReference type="EMBL" id="CDG67493.1"/>
    </source>
</evidence>
<dbReference type="EMBL" id="HAAD01001261">
    <property type="protein sequence ID" value="CDG67493.1"/>
    <property type="molecule type" value="mRNA"/>
</dbReference>
<dbReference type="Gene3D" id="3.30.420.40">
    <property type="match status" value="2"/>
</dbReference>
<reference evidence="8" key="1">
    <citation type="journal article" date="2013" name="Genome Biol. Evol.">
        <title>Punctuated emergences of genetic and phenotypic innovations in eumetazoan, bilaterian, euteleostome, and hominidae ancestors.</title>
        <authorList>
            <person name="Wenger Y."/>
            <person name="Galliot B."/>
        </authorList>
    </citation>
    <scope>NUCLEOTIDE SEQUENCE</scope>
    <source>
        <tissue evidence="8">Whole animals</tissue>
    </source>
</reference>
<dbReference type="CDD" id="cd10210">
    <property type="entry name" value="ASKHA_NBD_Arp6"/>
    <property type="match status" value="1"/>
</dbReference>
<organism evidence="8">
    <name type="scientific">Hydra vulgaris</name>
    <name type="common">Hydra</name>
    <name type="synonym">Hydra attenuata</name>
    <dbReference type="NCBI Taxonomy" id="6087"/>
    <lineage>
        <taxon>Eukaryota</taxon>
        <taxon>Metazoa</taxon>
        <taxon>Cnidaria</taxon>
        <taxon>Hydrozoa</taxon>
        <taxon>Hydroidolina</taxon>
        <taxon>Anthoathecata</taxon>
        <taxon>Aplanulata</taxon>
        <taxon>Hydridae</taxon>
        <taxon>Hydra</taxon>
    </lineage>
</organism>
<keyword evidence="5" id="KW-0206">Cytoskeleton</keyword>
<dbReference type="Gene3D" id="3.90.640.10">
    <property type="entry name" value="Actin, Chain A, domain 4"/>
    <property type="match status" value="1"/>
</dbReference>
<keyword evidence="6" id="KW-0539">Nucleus</keyword>
<dbReference type="OrthoDB" id="6220758at2759"/>
<dbReference type="OMA" id="FFEEYEC"/>
<dbReference type="GO" id="GO:0005856">
    <property type="term" value="C:cytoskeleton"/>
    <property type="evidence" value="ECO:0007669"/>
    <property type="project" value="UniProtKB-SubCell"/>
</dbReference>
<gene>
    <name evidence="8" type="primary">ACTR6</name>
</gene>
<dbReference type="Pfam" id="PF00022">
    <property type="entry name" value="Actin"/>
    <property type="match status" value="1"/>
</dbReference>
<accession>T2M5B2</accession>
<comment type="subcellular location">
    <subcellularLocation>
        <location evidence="2">Cytoplasm</location>
        <location evidence="2">Cytoskeleton</location>
    </subcellularLocation>
    <subcellularLocation>
        <location evidence="1">Nucleus</location>
    </subcellularLocation>
</comment>
<evidence type="ECO:0000256" key="1">
    <source>
        <dbReference type="ARBA" id="ARBA00004123"/>
    </source>
</evidence>
<dbReference type="AlphaFoldDB" id="T2M5B2"/>
<dbReference type="GO" id="GO:0005634">
    <property type="term" value="C:nucleus"/>
    <property type="evidence" value="ECO:0007669"/>
    <property type="project" value="UniProtKB-SubCell"/>
</dbReference>
<evidence type="ECO:0000256" key="4">
    <source>
        <dbReference type="ARBA" id="ARBA00022490"/>
    </source>
</evidence>
<evidence type="ECO:0000256" key="7">
    <source>
        <dbReference type="ARBA" id="ARBA00074635"/>
    </source>
</evidence>
<dbReference type="FunFam" id="3.90.640.10:FF:000014">
    <property type="entry name" value="Putative actin-related protein 6"/>
    <property type="match status" value="1"/>
</dbReference>
<proteinExistence type="evidence at transcript level"/>
<dbReference type="FunFam" id="2.30.36.70:FF:000003">
    <property type="entry name" value="Actin-related protein 6"/>
    <property type="match status" value="1"/>
</dbReference>
<dbReference type="InterPro" id="IPR004000">
    <property type="entry name" value="Actin"/>
</dbReference>